<dbReference type="PANTHER" id="PTHR45786:SF78">
    <property type="entry name" value="ATP-DEPENDENT DNA HELICASE"/>
    <property type="match status" value="1"/>
</dbReference>
<dbReference type="EMBL" id="CAJVPV010034870">
    <property type="protein sequence ID" value="CAG8749763.1"/>
    <property type="molecule type" value="Genomic_DNA"/>
</dbReference>
<dbReference type="OrthoDB" id="2430440at2759"/>
<accession>A0A9N9ISP0</accession>
<dbReference type="Proteomes" id="UP000789342">
    <property type="component" value="Unassembled WGS sequence"/>
</dbReference>
<protein>
    <submittedName>
        <fullName evidence="2">4352_t:CDS:1</fullName>
    </submittedName>
</protein>
<proteinExistence type="predicted"/>
<sequence length="356" mass="41300">MTRNAHSFTSQERREADAARKRRNRAMETLHKFALKFSEDTDLPTESPEMCCSNGKVVLMEPTIPPLLYHLFTSQDDIAKNFHDKIRFYNSAFTFASVGIRFDRELTNAKNGIYTFCVQGSFYHRIGSLLPEARSNPHYLQMYIYDTQHELHHRTNAIPNSNLNPAIVEDIKAILDEVNPYSINFRYISNFPEEDIKNLSMLIHTNIPGLDQRTHNVPTAPQVAAIWINDDVPPGAIQKRDILLRTRINQLIHISKFSGCYDPLAYPLLFPHGEQGWIPQQIPYRNVPLPKTININEYPNSRDSDDLIYENSNTSTTRHRKFVSAMEYYAYRIQIRLRSTNILLHAGRLFQQYVVD</sequence>
<feature type="region of interest" description="Disordered" evidence="1">
    <location>
        <begin position="1"/>
        <end position="21"/>
    </location>
</feature>
<comment type="caution">
    <text evidence="2">The sequence shown here is derived from an EMBL/GenBank/DDBJ whole genome shotgun (WGS) entry which is preliminary data.</text>
</comment>
<organism evidence="2 3">
    <name type="scientific">Acaulospora morrowiae</name>
    <dbReference type="NCBI Taxonomy" id="94023"/>
    <lineage>
        <taxon>Eukaryota</taxon>
        <taxon>Fungi</taxon>
        <taxon>Fungi incertae sedis</taxon>
        <taxon>Mucoromycota</taxon>
        <taxon>Glomeromycotina</taxon>
        <taxon>Glomeromycetes</taxon>
        <taxon>Diversisporales</taxon>
        <taxon>Acaulosporaceae</taxon>
        <taxon>Acaulospora</taxon>
    </lineage>
</organism>
<dbReference type="AlphaFoldDB" id="A0A9N9ISP0"/>
<feature type="compositionally biased region" description="Basic and acidic residues" evidence="1">
    <location>
        <begin position="11"/>
        <end position="21"/>
    </location>
</feature>
<dbReference type="PANTHER" id="PTHR45786">
    <property type="entry name" value="DNA BINDING PROTEIN-LIKE"/>
    <property type="match status" value="1"/>
</dbReference>
<keyword evidence="3" id="KW-1185">Reference proteome</keyword>
<feature type="compositionally biased region" description="Polar residues" evidence="1">
    <location>
        <begin position="1"/>
        <end position="10"/>
    </location>
</feature>
<feature type="non-terminal residue" evidence="2">
    <location>
        <position position="356"/>
    </location>
</feature>
<evidence type="ECO:0000256" key="1">
    <source>
        <dbReference type="SAM" id="MobiDB-lite"/>
    </source>
</evidence>
<gene>
    <name evidence="2" type="ORF">AMORRO_LOCUS15268</name>
</gene>
<name>A0A9N9ISP0_9GLOM</name>
<evidence type="ECO:0000313" key="2">
    <source>
        <dbReference type="EMBL" id="CAG8749763.1"/>
    </source>
</evidence>
<evidence type="ECO:0000313" key="3">
    <source>
        <dbReference type="Proteomes" id="UP000789342"/>
    </source>
</evidence>
<reference evidence="2" key="1">
    <citation type="submission" date="2021-06" db="EMBL/GenBank/DDBJ databases">
        <authorList>
            <person name="Kallberg Y."/>
            <person name="Tangrot J."/>
            <person name="Rosling A."/>
        </authorList>
    </citation>
    <scope>NUCLEOTIDE SEQUENCE</scope>
    <source>
        <strain evidence="2">CL551</strain>
    </source>
</reference>